<keyword evidence="2" id="KW-1185">Reference proteome</keyword>
<protein>
    <submittedName>
        <fullName evidence="1">Uncharacterized protein</fullName>
    </submittedName>
</protein>
<dbReference type="AlphaFoldDB" id="A0A5B7JBC5"/>
<organism evidence="1 2">
    <name type="scientific">Portunus trituberculatus</name>
    <name type="common">Swimming crab</name>
    <name type="synonym">Neptunus trituberculatus</name>
    <dbReference type="NCBI Taxonomy" id="210409"/>
    <lineage>
        <taxon>Eukaryota</taxon>
        <taxon>Metazoa</taxon>
        <taxon>Ecdysozoa</taxon>
        <taxon>Arthropoda</taxon>
        <taxon>Crustacea</taxon>
        <taxon>Multicrustacea</taxon>
        <taxon>Malacostraca</taxon>
        <taxon>Eumalacostraca</taxon>
        <taxon>Eucarida</taxon>
        <taxon>Decapoda</taxon>
        <taxon>Pleocyemata</taxon>
        <taxon>Brachyura</taxon>
        <taxon>Eubrachyura</taxon>
        <taxon>Portunoidea</taxon>
        <taxon>Portunidae</taxon>
        <taxon>Portuninae</taxon>
        <taxon>Portunus</taxon>
    </lineage>
</organism>
<comment type="caution">
    <text evidence="1">The sequence shown here is derived from an EMBL/GenBank/DDBJ whole genome shotgun (WGS) entry which is preliminary data.</text>
</comment>
<evidence type="ECO:0000313" key="1">
    <source>
        <dbReference type="EMBL" id="MPC91683.1"/>
    </source>
</evidence>
<name>A0A5B7JBC5_PORTR</name>
<dbReference type="Proteomes" id="UP000324222">
    <property type="component" value="Unassembled WGS sequence"/>
</dbReference>
<proteinExistence type="predicted"/>
<evidence type="ECO:0000313" key="2">
    <source>
        <dbReference type="Proteomes" id="UP000324222"/>
    </source>
</evidence>
<dbReference type="EMBL" id="VSRR010088649">
    <property type="protein sequence ID" value="MPC91683.1"/>
    <property type="molecule type" value="Genomic_DNA"/>
</dbReference>
<accession>A0A5B7JBC5</accession>
<sequence>MTDTRNMWPSARLFMSWVWTRSKTRYRREPRTPSLPLPLLLSRPARPLEALEGKQTAICRTPSCLPARLPAWRRPCVGVAPTNRVILTRPNTASGPWFSVGE</sequence>
<gene>
    <name evidence="1" type="ORF">E2C01_086737</name>
</gene>
<reference evidence="1 2" key="1">
    <citation type="submission" date="2019-05" db="EMBL/GenBank/DDBJ databases">
        <title>Another draft genome of Portunus trituberculatus and its Hox gene families provides insights of decapod evolution.</title>
        <authorList>
            <person name="Jeong J.-H."/>
            <person name="Song I."/>
            <person name="Kim S."/>
            <person name="Choi T."/>
            <person name="Kim D."/>
            <person name="Ryu S."/>
            <person name="Kim W."/>
        </authorList>
    </citation>
    <scope>NUCLEOTIDE SEQUENCE [LARGE SCALE GENOMIC DNA]</scope>
    <source>
        <tissue evidence="1">Muscle</tissue>
    </source>
</reference>